<organism evidence="2 3">
    <name type="scientific">Elysia crispata</name>
    <name type="common">lettuce slug</name>
    <dbReference type="NCBI Taxonomy" id="231223"/>
    <lineage>
        <taxon>Eukaryota</taxon>
        <taxon>Metazoa</taxon>
        <taxon>Spiralia</taxon>
        <taxon>Lophotrochozoa</taxon>
        <taxon>Mollusca</taxon>
        <taxon>Gastropoda</taxon>
        <taxon>Heterobranchia</taxon>
        <taxon>Euthyneura</taxon>
        <taxon>Panpulmonata</taxon>
        <taxon>Sacoglossa</taxon>
        <taxon>Placobranchoidea</taxon>
        <taxon>Plakobranchidae</taxon>
        <taxon>Elysia</taxon>
    </lineage>
</organism>
<keyword evidence="3" id="KW-1185">Reference proteome</keyword>
<reference evidence="2" key="1">
    <citation type="journal article" date="2023" name="G3 (Bethesda)">
        <title>A reference genome for the long-term kleptoplast-retaining sea slug Elysia crispata morphotype clarki.</title>
        <authorList>
            <person name="Eastman K.E."/>
            <person name="Pendleton A.L."/>
            <person name="Shaikh M.A."/>
            <person name="Suttiyut T."/>
            <person name="Ogas R."/>
            <person name="Tomko P."/>
            <person name="Gavelis G."/>
            <person name="Widhalm J.R."/>
            <person name="Wisecaver J.H."/>
        </authorList>
    </citation>
    <scope>NUCLEOTIDE SEQUENCE</scope>
    <source>
        <strain evidence="2">ECLA1</strain>
    </source>
</reference>
<dbReference type="EMBL" id="JAWDGP010002185">
    <property type="protein sequence ID" value="KAK3784883.1"/>
    <property type="molecule type" value="Genomic_DNA"/>
</dbReference>
<comment type="caution">
    <text evidence="2">The sequence shown here is derived from an EMBL/GenBank/DDBJ whole genome shotgun (WGS) entry which is preliminary data.</text>
</comment>
<sequence length="157" mass="17391">MESTNENRKYPTLSDPLSPLGPLGPTGQGSFKAAFLVAWSGRGESFGFALPQAQRMGWTVDKCDQTAVTSPLSHHVSDSHFGFDTELNCEMRSPFLNLLRYEICQNRSDTAFVFKLVKSQQKDVQNHIPILAPPTSVMFPRTSSSTANIDHVSPNQF</sequence>
<proteinExistence type="predicted"/>
<feature type="compositionally biased region" description="Low complexity" evidence="1">
    <location>
        <begin position="11"/>
        <end position="22"/>
    </location>
</feature>
<protein>
    <submittedName>
        <fullName evidence="2">Uncharacterized protein</fullName>
    </submittedName>
</protein>
<evidence type="ECO:0000256" key="1">
    <source>
        <dbReference type="SAM" id="MobiDB-lite"/>
    </source>
</evidence>
<accession>A0AAE1ABJ7</accession>
<feature type="region of interest" description="Disordered" evidence="1">
    <location>
        <begin position="1"/>
        <end position="22"/>
    </location>
</feature>
<evidence type="ECO:0000313" key="3">
    <source>
        <dbReference type="Proteomes" id="UP001283361"/>
    </source>
</evidence>
<dbReference type="Proteomes" id="UP001283361">
    <property type="component" value="Unassembled WGS sequence"/>
</dbReference>
<gene>
    <name evidence="2" type="ORF">RRG08_056838</name>
</gene>
<dbReference type="AlphaFoldDB" id="A0AAE1ABJ7"/>
<evidence type="ECO:0000313" key="2">
    <source>
        <dbReference type="EMBL" id="KAK3784883.1"/>
    </source>
</evidence>
<name>A0AAE1ABJ7_9GAST</name>